<feature type="transmembrane region" description="Helical" evidence="1">
    <location>
        <begin position="182"/>
        <end position="202"/>
    </location>
</feature>
<keyword evidence="4" id="KW-1185">Reference proteome</keyword>
<keyword evidence="1" id="KW-1133">Transmembrane helix</keyword>
<evidence type="ECO:0000256" key="1">
    <source>
        <dbReference type="SAM" id="Phobius"/>
    </source>
</evidence>
<protein>
    <submittedName>
        <fullName evidence="3">Fatty acid desaturase</fullName>
    </submittedName>
</protein>
<dbReference type="Proteomes" id="UP001629244">
    <property type="component" value="Unassembled WGS sequence"/>
</dbReference>
<dbReference type="InterPro" id="IPR005804">
    <property type="entry name" value="FA_desaturase_dom"/>
</dbReference>
<evidence type="ECO:0000313" key="4">
    <source>
        <dbReference type="Proteomes" id="UP001629244"/>
    </source>
</evidence>
<name>A0ABW8YQT1_9SPHN</name>
<reference evidence="3 4" key="1">
    <citation type="submission" date="2024-06" db="EMBL/GenBank/DDBJ databases">
        <authorList>
            <person name="Kaempfer P."/>
            <person name="Viver T."/>
        </authorList>
    </citation>
    <scope>NUCLEOTIDE SEQUENCE [LARGE SCALE GENOMIC DNA]</scope>
    <source>
        <strain evidence="3 4">ST-64</strain>
    </source>
</reference>
<dbReference type="RefSeq" id="WP_408078860.1">
    <property type="nucleotide sequence ID" value="NZ_JBELQC010000002.1"/>
</dbReference>
<proteinExistence type="predicted"/>
<comment type="caution">
    <text evidence="3">The sequence shown here is derived from an EMBL/GenBank/DDBJ whole genome shotgun (WGS) entry which is preliminary data.</text>
</comment>
<keyword evidence="1" id="KW-0812">Transmembrane</keyword>
<accession>A0ABW8YQT1</accession>
<feature type="domain" description="Fatty acid desaturase" evidence="2">
    <location>
        <begin position="50"/>
        <end position="261"/>
    </location>
</feature>
<feature type="transmembrane region" description="Helical" evidence="1">
    <location>
        <begin position="37"/>
        <end position="62"/>
    </location>
</feature>
<evidence type="ECO:0000259" key="2">
    <source>
        <dbReference type="Pfam" id="PF00487"/>
    </source>
</evidence>
<dbReference type="Pfam" id="PF00487">
    <property type="entry name" value="FA_desaturase"/>
    <property type="match status" value="1"/>
</dbReference>
<keyword evidence="1" id="KW-0472">Membrane</keyword>
<dbReference type="EMBL" id="JBELQC010000002">
    <property type="protein sequence ID" value="MFL9841807.1"/>
    <property type="molecule type" value="Genomic_DNA"/>
</dbReference>
<sequence>MARPLRTDPALRRVIWRDLVAMRPRDGLVECLHPLPWLALSLTAAAFGIWPLAALASFLFFLTALRLNHEAIHHNLGFGPRGHRIVLHALSALMLGSNSSVAFNHLHHHSKVGTEDDIEGRCGHMTLGQVLAFGPRFPVETHRYGWRHGGPVLRRRMIIDLALNLAMIGTALATLWPPLLYHIAAMLAAQCLTAFFAVWITHHGCDGALIARTQRGRLLNLVSYNMFFHLEHHLFPAVPVSRLPKLAERIDGAAPGLGAKMVVPVRL</sequence>
<organism evidence="3 4">
    <name type="scientific">Sphingomonas plantiphila</name>
    <dbReference type="NCBI Taxonomy" id="3163295"/>
    <lineage>
        <taxon>Bacteria</taxon>
        <taxon>Pseudomonadati</taxon>
        <taxon>Pseudomonadota</taxon>
        <taxon>Alphaproteobacteria</taxon>
        <taxon>Sphingomonadales</taxon>
        <taxon>Sphingomonadaceae</taxon>
        <taxon>Sphingomonas</taxon>
    </lineage>
</organism>
<gene>
    <name evidence="3" type="ORF">ABS767_12595</name>
</gene>
<feature type="transmembrane region" description="Helical" evidence="1">
    <location>
        <begin position="157"/>
        <end position="176"/>
    </location>
</feature>
<evidence type="ECO:0000313" key="3">
    <source>
        <dbReference type="EMBL" id="MFL9841807.1"/>
    </source>
</evidence>